<dbReference type="GO" id="GO:0004519">
    <property type="term" value="F:endonuclease activity"/>
    <property type="evidence" value="ECO:0007669"/>
    <property type="project" value="UniProtKB-KW"/>
</dbReference>
<comment type="cofactor">
    <cofactor evidence="1">
        <name>a divalent metal cation</name>
        <dbReference type="ChEBI" id="CHEBI:60240"/>
    </cofactor>
</comment>
<protein>
    <submittedName>
        <fullName evidence="4">DDE superfamily endonuclease</fullName>
    </submittedName>
</protein>
<evidence type="ECO:0000313" key="4">
    <source>
        <dbReference type="EMBL" id="KAF4146106.1"/>
    </source>
</evidence>
<proteinExistence type="predicted"/>
<keyword evidence="4" id="KW-0540">Nuclease</keyword>
<dbReference type="AlphaFoldDB" id="A0A8S9UYA2"/>
<dbReference type="Proteomes" id="UP000704712">
    <property type="component" value="Unassembled WGS sequence"/>
</dbReference>
<sequence>MSGVAGECQGSKDGMTLCFHHLSTRILVECIIGNFRGRFKALHGVTDRHAHPTNARMICAAAVLHNLLIDIGDDVEFEWTRGDIARKQAKRAFGKHWDRTQDGFDLGEAKRNAYMERFNSQDNE</sequence>
<evidence type="ECO:0000256" key="1">
    <source>
        <dbReference type="ARBA" id="ARBA00001968"/>
    </source>
</evidence>
<dbReference type="GO" id="GO:0046872">
    <property type="term" value="F:metal ion binding"/>
    <property type="evidence" value="ECO:0007669"/>
    <property type="project" value="UniProtKB-KW"/>
</dbReference>
<dbReference type="Pfam" id="PF13359">
    <property type="entry name" value="DDE_Tnp_4"/>
    <property type="match status" value="1"/>
</dbReference>
<keyword evidence="2" id="KW-0479">Metal-binding</keyword>
<evidence type="ECO:0000313" key="5">
    <source>
        <dbReference type="Proteomes" id="UP000704712"/>
    </source>
</evidence>
<dbReference type="EMBL" id="JAACNO010000648">
    <property type="protein sequence ID" value="KAF4146106.1"/>
    <property type="molecule type" value="Genomic_DNA"/>
</dbReference>
<evidence type="ECO:0000259" key="3">
    <source>
        <dbReference type="Pfam" id="PF13359"/>
    </source>
</evidence>
<evidence type="ECO:0000256" key="2">
    <source>
        <dbReference type="ARBA" id="ARBA00022723"/>
    </source>
</evidence>
<organism evidence="4 5">
    <name type="scientific">Phytophthora infestans</name>
    <name type="common">Potato late blight agent</name>
    <name type="synonym">Botrytis infestans</name>
    <dbReference type="NCBI Taxonomy" id="4787"/>
    <lineage>
        <taxon>Eukaryota</taxon>
        <taxon>Sar</taxon>
        <taxon>Stramenopiles</taxon>
        <taxon>Oomycota</taxon>
        <taxon>Peronosporomycetes</taxon>
        <taxon>Peronosporales</taxon>
        <taxon>Peronosporaceae</taxon>
        <taxon>Phytophthora</taxon>
    </lineage>
</organism>
<accession>A0A8S9UYA2</accession>
<keyword evidence="4" id="KW-0378">Hydrolase</keyword>
<name>A0A8S9UYA2_PHYIN</name>
<comment type="caution">
    <text evidence="4">The sequence shown here is derived from an EMBL/GenBank/DDBJ whole genome shotgun (WGS) entry which is preliminary data.</text>
</comment>
<feature type="domain" description="DDE Tnp4" evidence="3">
    <location>
        <begin position="20"/>
        <end position="66"/>
    </location>
</feature>
<gene>
    <name evidence="4" type="ORF">GN958_ATG04772</name>
</gene>
<keyword evidence="4" id="KW-0255">Endonuclease</keyword>
<dbReference type="InterPro" id="IPR027806">
    <property type="entry name" value="HARBI1_dom"/>
</dbReference>
<reference evidence="4" key="1">
    <citation type="submission" date="2020-03" db="EMBL/GenBank/DDBJ databases">
        <title>Hybrid Assembly of Korean Phytophthora infestans isolates.</title>
        <authorList>
            <person name="Prokchorchik M."/>
            <person name="Lee Y."/>
            <person name="Seo J."/>
            <person name="Cho J.-H."/>
            <person name="Park Y.-E."/>
            <person name="Jang D.-C."/>
            <person name="Im J.-S."/>
            <person name="Choi J.-G."/>
            <person name="Park H.-J."/>
            <person name="Lee G.-B."/>
            <person name="Lee Y.-G."/>
            <person name="Hong S.-Y."/>
            <person name="Cho K."/>
            <person name="Sohn K.H."/>
        </authorList>
    </citation>
    <scope>NUCLEOTIDE SEQUENCE</scope>
    <source>
        <strain evidence="4">KR_2_A2</strain>
    </source>
</reference>